<protein>
    <submittedName>
        <fullName evidence="2">Uncharacterized protein</fullName>
    </submittedName>
</protein>
<evidence type="ECO:0000313" key="3">
    <source>
        <dbReference type="Proteomes" id="UP000299102"/>
    </source>
</evidence>
<evidence type="ECO:0000256" key="1">
    <source>
        <dbReference type="SAM" id="MobiDB-lite"/>
    </source>
</evidence>
<keyword evidence="3" id="KW-1185">Reference proteome</keyword>
<accession>A0A4C1UID8</accession>
<gene>
    <name evidence="2" type="ORF">EVAR_16096_1</name>
</gene>
<sequence>MRTGSMQATVEAYLRSRLRQAKWPNTVQNYKRCRERNPSIRPAPPGEKLREKSATRNSGRPMRYDHPSFFVHTSVSVVDEPGGRCRTF</sequence>
<evidence type="ECO:0000313" key="2">
    <source>
        <dbReference type="EMBL" id="GBP26243.1"/>
    </source>
</evidence>
<comment type="caution">
    <text evidence="2">The sequence shown here is derived from an EMBL/GenBank/DDBJ whole genome shotgun (WGS) entry which is preliminary data.</text>
</comment>
<organism evidence="2 3">
    <name type="scientific">Eumeta variegata</name>
    <name type="common">Bagworm moth</name>
    <name type="synonym">Eumeta japonica</name>
    <dbReference type="NCBI Taxonomy" id="151549"/>
    <lineage>
        <taxon>Eukaryota</taxon>
        <taxon>Metazoa</taxon>
        <taxon>Ecdysozoa</taxon>
        <taxon>Arthropoda</taxon>
        <taxon>Hexapoda</taxon>
        <taxon>Insecta</taxon>
        <taxon>Pterygota</taxon>
        <taxon>Neoptera</taxon>
        <taxon>Endopterygota</taxon>
        <taxon>Lepidoptera</taxon>
        <taxon>Glossata</taxon>
        <taxon>Ditrysia</taxon>
        <taxon>Tineoidea</taxon>
        <taxon>Psychidae</taxon>
        <taxon>Oiketicinae</taxon>
        <taxon>Eumeta</taxon>
    </lineage>
</organism>
<dbReference type="AlphaFoldDB" id="A0A4C1UID8"/>
<feature type="region of interest" description="Disordered" evidence="1">
    <location>
        <begin position="34"/>
        <end position="66"/>
    </location>
</feature>
<reference evidence="2 3" key="1">
    <citation type="journal article" date="2019" name="Commun. Biol.">
        <title>The bagworm genome reveals a unique fibroin gene that provides high tensile strength.</title>
        <authorList>
            <person name="Kono N."/>
            <person name="Nakamura H."/>
            <person name="Ohtoshi R."/>
            <person name="Tomita M."/>
            <person name="Numata K."/>
            <person name="Arakawa K."/>
        </authorList>
    </citation>
    <scope>NUCLEOTIDE SEQUENCE [LARGE SCALE GENOMIC DNA]</scope>
</reference>
<proteinExistence type="predicted"/>
<dbReference type="Proteomes" id="UP000299102">
    <property type="component" value="Unassembled WGS sequence"/>
</dbReference>
<dbReference type="EMBL" id="BGZK01000178">
    <property type="protein sequence ID" value="GBP26243.1"/>
    <property type="molecule type" value="Genomic_DNA"/>
</dbReference>
<name>A0A4C1UID8_EUMVA</name>